<evidence type="ECO:0000313" key="1">
    <source>
        <dbReference type="EMBL" id="KYZ77441.1"/>
    </source>
</evidence>
<protein>
    <submittedName>
        <fullName evidence="1">Uncharacterized protein</fullName>
    </submittedName>
</protein>
<name>A0A154BU42_ANASB</name>
<dbReference type="Proteomes" id="UP000076268">
    <property type="component" value="Unassembled WGS sequence"/>
</dbReference>
<gene>
    <name evidence="1" type="ORF">AXX12_04840</name>
</gene>
<evidence type="ECO:0000313" key="2">
    <source>
        <dbReference type="Proteomes" id="UP000076268"/>
    </source>
</evidence>
<reference evidence="1 2" key="1">
    <citation type="submission" date="2016-02" db="EMBL/GenBank/DDBJ databases">
        <title>Anaerosporomusa subterraneum gen. nov., sp. nov., a spore-forming obligate anaerobe isolated from saprolite.</title>
        <authorList>
            <person name="Choi J.K."/>
            <person name="Shah M."/>
            <person name="Yee N."/>
        </authorList>
    </citation>
    <scope>NUCLEOTIDE SEQUENCE [LARGE SCALE GENOMIC DNA]</scope>
    <source>
        <strain evidence="1 2">RU4</strain>
    </source>
</reference>
<sequence length="175" mass="19976">MLNYQGQNTWDSHLGQNLSTRRLYYDGKYSSENGVTDIYPEVAATLRKAMAEKDSFVFEGQARQSDSIRYNIEKTQDKYQLSVSDFIEQDEDLIADAIHALEVSDDVLSVEQRETILNSMLDSHISSEAKVTATLPLSSSYEDITEKLNQLWKDANGRLEKQFAQVKDMVEGYLM</sequence>
<dbReference type="EMBL" id="LSGP01000013">
    <property type="protein sequence ID" value="KYZ77441.1"/>
    <property type="molecule type" value="Genomic_DNA"/>
</dbReference>
<accession>A0A154BU42</accession>
<organism evidence="1 2">
    <name type="scientific">Anaerosporomusa subterranea</name>
    <dbReference type="NCBI Taxonomy" id="1794912"/>
    <lineage>
        <taxon>Bacteria</taxon>
        <taxon>Bacillati</taxon>
        <taxon>Bacillota</taxon>
        <taxon>Negativicutes</taxon>
        <taxon>Acetonemataceae</taxon>
        <taxon>Anaerosporomusa</taxon>
    </lineage>
</organism>
<keyword evidence="2" id="KW-1185">Reference proteome</keyword>
<dbReference type="AlphaFoldDB" id="A0A154BU42"/>
<comment type="caution">
    <text evidence="1">The sequence shown here is derived from an EMBL/GenBank/DDBJ whole genome shotgun (WGS) entry which is preliminary data.</text>
</comment>
<dbReference type="RefSeq" id="WP_066239796.1">
    <property type="nucleotide sequence ID" value="NZ_LSGP01000013.1"/>
</dbReference>
<proteinExistence type="predicted"/>